<protein>
    <submittedName>
        <fullName evidence="2">Uncharacterized protein</fullName>
    </submittedName>
</protein>
<feature type="region of interest" description="Disordered" evidence="1">
    <location>
        <begin position="132"/>
        <end position="164"/>
    </location>
</feature>
<accession>A0A9P0A4D1</accession>
<name>A0A9P0A4D1_BEMTA</name>
<sequence length="164" mass="18807">MSSQKGNLSRSRPQKHKNSVAFKNTLHDRTPQTIKIVNKNIVNVCLRCKGILDWKVKYKKYKLLTKPANCTKCNQRTVLEAYHTICRPCASKLKVCPKCGKNESLVKDLEEKEKEELGENSTEDLTENVKKLSVKDKKKKKKSKTEDDFDSSDFGSSDFDSDFE</sequence>
<evidence type="ECO:0000313" key="2">
    <source>
        <dbReference type="EMBL" id="CAH0383980.1"/>
    </source>
</evidence>
<reference evidence="2" key="1">
    <citation type="submission" date="2021-12" db="EMBL/GenBank/DDBJ databases">
        <authorList>
            <person name="King R."/>
        </authorList>
    </citation>
    <scope>NUCLEOTIDE SEQUENCE</scope>
</reference>
<dbReference type="Pfam" id="PF10217">
    <property type="entry name" value="DUF2039"/>
    <property type="match status" value="1"/>
</dbReference>
<dbReference type="PANTHER" id="PTHR22876:SF5">
    <property type="entry name" value="CHROMOSOME 9 OPEN READING FRAME 85"/>
    <property type="match status" value="1"/>
</dbReference>
<proteinExistence type="predicted"/>
<gene>
    <name evidence="2" type="ORF">BEMITA_LOCUS3364</name>
</gene>
<dbReference type="OrthoDB" id="250548at2759"/>
<dbReference type="EMBL" id="OU963863">
    <property type="protein sequence ID" value="CAH0383980.1"/>
    <property type="molecule type" value="Genomic_DNA"/>
</dbReference>
<evidence type="ECO:0000313" key="3">
    <source>
        <dbReference type="Proteomes" id="UP001152759"/>
    </source>
</evidence>
<dbReference type="Proteomes" id="UP001152759">
    <property type="component" value="Chromosome 2"/>
</dbReference>
<keyword evidence="3" id="KW-1185">Reference proteome</keyword>
<dbReference type="AlphaFoldDB" id="A0A9P0A4D1"/>
<dbReference type="KEGG" id="btab:109031850"/>
<evidence type="ECO:0000256" key="1">
    <source>
        <dbReference type="SAM" id="MobiDB-lite"/>
    </source>
</evidence>
<feature type="compositionally biased region" description="Polar residues" evidence="1">
    <location>
        <begin position="1"/>
        <end position="11"/>
    </location>
</feature>
<organism evidence="2 3">
    <name type="scientific">Bemisia tabaci</name>
    <name type="common">Sweetpotato whitefly</name>
    <name type="synonym">Aleurodes tabaci</name>
    <dbReference type="NCBI Taxonomy" id="7038"/>
    <lineage>
        <taxon>Eukaryota</taxon>
        <taxon>Metazoa</taxon>
        <taxon>Ecdysozoa</taxon>
        <taxon>Arthropoda</taxon>
        <taxon>Hexapoda</taxon>
        <taxon>Insecta</taxon>
        <taxon>Pterygota</taxon>
        <taxon>Neoptera</taxon>
        <taxon>Paraneoptera</taxon>
        <taxon>Hemiptera</taxon>
        <taxon>Sternorrhyncha</taxon>
        <taxon>Aleyrodoidea</taxon>
        <taxon>Aleyrodidae</taxon>
        <taxon>Aleyrodinae</taxon>
        <taxon>Bemisia</taxon>
    </lineage>
</organism>
<dbReference type="InterPro" id="IPR019351">
    <property type="entry name" value="DUF2039"/>
</dbReference>
<dbReference type="PANTHER" id="PTHR22876">
    <property type="entry name" value="ZGC:101016"/>
    <property type="match status" value="1"/>
</dbReference>
<feature type="region of interest" description="Disordered" evidence="1">
    <location>
        <begin position="1"/>
        <end position="23"/>
    </location>
</feature>